<name>A0A0C4F3E5_PUCT1</name>
<dbReference type="EnsemblFungi" id="PTTG_07624-t43_1">
    <property type="protein sequence ID" value="PTTG_07624-t43_1-p1"/>
    <property type="gene ID" value="PTTG_07624"/>
</dbReference>
<proteinExistence type="predicted"/>
<dbReference type="EMBL" id="ADAS02000014">
    <property type="protein sequence ID" value="OAV97262.1"/>
    <property type="molecule type" value="Genomic_DNA"/>
</dbReference>
<dbReference type="Proteomes" id="UP000005240">
    <property type="component" value="Unassembled WGS sequence"/>
</dbReference>
<evidence type="ECO:0000313" key="3">
    <source>
        <dbReference type="EnsemblFungi" id="PTTG_07624-t43_1-p1"/>
    </source>
</evidence>
<organism evidence="2">
    <name type="scientific">Puccinia triticina (isolate 1-1 / race 1 (BBBD))</name>
    <name type="common">Brown leaf rust fungus</name>
    <dbReference type="NCBI Taxonomy" id="630390"/>
    <lineage>
        <taxon>Eukaryota</taxon>
        <taxon>Fungi</taxon>
        <taxon>Dikarya</taxon>
        <taxon>Basidiomycota</taxon>
        <taxon>Pucciniomycotina</taxon>
        <taxon>Pucciniomycetes</taxon>
        <taxon>Pucciniales</taxon>
        <taxon>Pucciniaceae</taxon>
        <taxon>Puccinia</taxon>
    </lineage>
</organism>
<feature type="compositionally biased region" description="Polar residues" evidence="1">
    <location>
        <begin position="62"/>
        <end position="91"/>
    </location>
</feature>
<reference evidence="2" key="1">
    <citation type="submission" date="2009-11" db="EMBL/GenBank/DDBJ databases">
        <authorList>
            <consortium name="The Broad Institute Genome Sequencing Platform"/>
            <person name="Ward D."/>
            <person name="Feldgarden M."/>
            <person name="Earl A."/>
            <person name="Young S.K."/>
            <person name="Zeng Q."/>
            <person name="Koehrsen M."/>
            <person name="Alvarado L."/>
            <person name="Berlin A."/>
            <person name="Bochicchio J."/>
            <person name="Borenstein D."/>
            <person name="Chapman S.B."/>
            <person name="Chen Z."/>
            <person name="Engels R."/>
            <person name="Freedman E."/>
            <person name="Gellesch M."/>
            <person name="Goldberg J."/>
            <person name="Griggs A."/>
            <person name="Gujja S."/>
            <person name="Heilman E."/>
            <person name="Heiman D."/>
            <person name="Hepburn T."/>
            <person name="Howarth C."/>
            <person name="Jen D."/>
            <person name="Larson L."/>
            <person name="Lewis B."/>
            <person name="Mehta T."/>
            <person name="Park D."/>
            <person name="Pearson M."/>
            <person name="Roberts A."/>
            <person name="Saif S."/>
            <person name="Shea T."/>
            <person name="Shenoy N."/>
            <person name="Sisk P."/>
            <person name="Stolte C."/>
            <person name="Sykes S."/>
            <person name="Thomson T."/>
            <person name="Walk T."/>
            <person name="White J."/>
            <person name="Yandava C."/>
            <person name="Izard J."/>
            <person name="Baranova O.V."/>
            <person name="Blanton J.M."/>
            <person name="Tanner A.C."/>
            <person name="Dewhirst F.E."/>
            <person name="Haas B."/>
            <person name="Nusbaum C."/>
            <person name="Birren B."/>
        </authorList>
    </citation>
    <scope>NUCLEOTIDE SEQUENCE [LARGE SCALE GENOMIC DNA]</scope>
    <source>
        <strain evidence="2">1-1 BBBD Race 1</strain>
    </source>
</reference>
<reference evidence="2" key="2">
    <citation type="submission" date="2016-05" db="EMBL/GenBank/DDBJ databases">
        <title>Comparative analysis highlights variable genome content of wheat rusts and divergence of the mating loci.</title>
        <authorList>
            <person name="Cuomo C.A."/>
            <person name="Bakkeren G."/>
            <person name="Szabo L."/>
            <person name="Khalil H."/>
            <person name="Joly D."/>
            <person name="Goldberg J."/>
            <person name="Young S."/>
            <person name="Zeng Q."/>
            <person name="Fellers J."/>
        </authorList>
    </citation>
    <scope>NUCLEOTIDE SEQUENCE [LARGE SCALE GENOMIC DNA]</scope>
    <source>
        <strain evidence="2">1-1 BBBD Race 1</strain>
    </source>
</reference>
<keyword evidence="4" id="KW-1185">Reference proteome</keyword>
<protein>
    <submittedName>
        <fullName evidence="2 3">Uncharacterized protein</fullName>
    </submittedName>
</protein>
<evidence type="ECO:0000256" key="1">
    <source>
        <dbReference type="SAM" id="MobiDB-lite"/>
    </source>
</evidence>
<dbReference type="AlphaFoldDB" id="A0A0C4F3E5"/>
<sequence length="91" mass="9891">MPTESVPTPTVASPTEGPRPHLKPKCQNLPCAGLPPHPPITNKYPRPTNPESKNYHNDHRTATPTSLGASTNATDHPRRTTSQTNGLQTYD</sequence>
<accession>A0A0C4F3E5</accession>
<evidence type="ECO:0000313" key="4">
    <source>
        <dbReference type="Proteomes" id="UP000005240"/>
    </source>
</evidence>
<evidence type="ECO:0000313" key="2">
    <source>
        <dbReference type="EMBL" id="OAV97262.1"/>
    </source>
</evidence>
<dbReference type="VEuPathDB" id="FungiDB:PTTG_07624"/>
<feature type="compositionally biased region" description="Polar residues" evidence="1">
    <location>
        <begin position="1"/>
        <end position="13"/>
    </location>
</feature>
<gene>
    <name evidence="2" type="ORF">PTTG_07624</name>
</gene>
<feature type="region of interest" description="Disordered" evidence="1">
    <location>
        <begin position="1"/>
        <end position="91"/>
    </location>
</feature>
<reference evidence="3 4" key="3">
    <citation type="journal article" date="2017" name="G3 (Bethesda)">
        <title>Comparative analysis highlights variable genome content of wheat rusts and divergence of the mating loci.</title>
        <authorList>
            <person name="Cuomo C.A."/>
            <person name="Bakkeren G."/>
            <person name="Khalil H.B."/>
            <person name="Panwar V."/>
            <person name="Joly D."/>
            <person name="Linning R."/>
            <person name="Sakthikumar S."/>
            <person name="Song X."/>
            <person name="Adiconis X."/>
            <person name="Fan L."/>
            <person name="Goldberg J.M."/>
            <person name="Levin J.Z."/>
            <person name="Young S."/>
            <person name="Zeng Q."/>
            <person name="Anikster Y."/>
            <person name="Bruce M."/>
            <person name="Wang M."/>
            <person name="Yin C."/>
            <person name="McCallum B."/>
            <person name="Szabo L.J."/>
            <person name="Hulbert S."/>
            <person name="Chen X."/>
            <person name="Fellers J.P."/>
        </authorList>
    </citation>
    <scope>NUCLEOTIDE SEQUENCE</scope>
    <source>
        <strain evidence="3">isolate 1-1 / race 1 (BBBD)</strain>
        <strain evidence="4">Isolate 1-1 / race 1 (BBBD)</strain>
    </source>
</reference>
<reference evidence="3" key="4">
    <citation type="submission" date="2025-05" db="UniProtKB">
        <authorList>
            <consortium name="EnsemblFungi"/>
        </authorList>
    </citation>
    <scope>IDENTIFICATION</scope>
    <source>
        <strain evidence="3">isolate 1-1 / race 1 (BBBD)</strain>
    </source>
</reference>